<organism evidence="2 3">
    <name type="scientific">Pleurodeles waltl</name>
    <name type="common">Iberian ribbed newt</name>
    <dbReference type="NCBI Taxonomy" id="8319"/>
    <lineage>
        <taxon>Eukaryota</taxon>
        <taxon>Metazoa</taxon>
        <taxon>Chordata</taxon>
        <taxon>Craniata</taxon>
        <taxon>Vertebrata</taxon>
        <taxon>Euteleostomi</taxon>
        <taxon>Amphibia</taxon>
        <taxon>Batrachia</taxon>
        <taxon>Caudata</taxon>
        <taxon>Salamandroidea</taxon>
        <taxon>Salamandridae</taxon>
        <taxon>Pleurodelinae</taxon>
        <taxon>Pleurodeles</taxon>
    </lineage>
</organism>
<feature type="compositionally biased region" description="Basic and acidic residues" evidence="1">
    <location>
        <begin position="287"/>
        <end position="296"/>
    </location>
</feature>
<dbReference type="EMBL" id="JANPWB010000016">
    <property type="protein sequence ID" value="KAJ1081742.1"/>
    <property type="molecule type" value="Genomic_DNA"/>
</dbReference>
<feature type="region of interest" description="Disordered" evidence="1">
    <location>
        <begin position="287"/>
        <end position="314"/>
    </location>
</feature>
<evidence type="ECO:0000256" key="1">
    <source>
        <dbReference type="SAM" id="MobiDB-lite"/>
    </source>
</evidence>
<dbReference type="Proteomes" id="UP001066276">
    <property type="component" value="Chromosome 12"/>
</dbReference>
<comment type="caution">
    <text evidence="2">The sequence shown here is derived from an EMBL/GenBank/DDBJ whole genome shotgun (WGS) entry which is preliminary data.</text>
</comment>
<proteinExistence type="predicted"/>
<gene>
    <name evidence="2" type="ORF">NDU88_001917</name>
</gene>
<dbReference type="AlphaFoldDB" id="A0AAV7KSR3"/>
<evidence type="ECO:0000313" key="3">
    <source>
        <dbReference type="Proteomes" id="UP001066276"/>
    </source>
</evidence>
<evidence type="ECO:0000313" key="2">
    <source>
        <dbReference type="EMBL" id="KAJ1081742.1"/>
    </source>
</evidence>
<feature type="region of interest" description="Disordered" evidence="1">
    <location>
        <begin position="99"/>
        <end position="118"/>
    </location>
</feature>
<accession>A0AAV7KSR3</accession>
<sequence>MADSKILAITKKRASILTSTGSPVAKDRCVSVRPGVIVRVKEEQHSVPVLQYAKGIERIMHNSESACRNPNISNEENEIQQKKQSVKCHEVSMTMRKIKRKQSSSARNCQDHKKRGRVKIQEQQPVGDHQDLKIVKEQEERYVGTLQWPVQVGKIKKEDNYVNEQPGSKDRGTITEKGAASVRAQQGSEKQMGFKEGEEKPVKYILEERKKMNAGETSFVSYQGAVDSEKIKKESSTEFHQDSEDDGMQAGVAETRDIENYCTETGQVKKTSNKKLKEVRKTFLKDDKGEYSDNREISTTIKKSPRVKKSPSTGECTRVKNLTHVMNVGRALGAYQP</sequence>
<keyword evidence="3" id="KW-1185">Reference proteome</keyword>
<protein>
    <submittedName>
        <fullName evidence="2">Uncharacterized protein</fullName>
    </submittedName>
</protein>
<feature type="region of interest" description="Disordered" evidence="1">
    <location>
        <begin position="162"/>
        <end position="196"/>
    </location>
</feature>
<reference evidence="2" key="1">
    <citation type="journal article" date="2022" name="bioRxiv">
        <title>Sequencing and chromosome-scale assembly of the giantPleurodeles waltlgenome.</title>
        <authorList>
            <person name="Brown T."/>
            <person name="Elewa A."/>
            <person name="Iarovenko S."/>
            <person name="Subramanian E."/>
            <person name="Araus A.J."/>
            <person name="Petzold A."/>
            <person name="Susuki M."/>
            <person name="Suzuki K.-i.T."/>
            <person name="Hayashi T."/>
            <person name="Toyoda A."/>
            <person name="Oliveira C."/>
            <person name="Osipova E."/>
            <person name="Leigh N.D."/>
            <person name="Simon A."/>
            <person name="Yun M.H."/>
        </authorList>
    </citation>
    <scope>NUCLEOTIDE SEQUENCE</scope>
    <source>
        <strain evidence="2">20211129_DDA</strain>
        <tissue evidence="2">Liver</tissue>
    </source>
</reference>
<name>A0AAV7KSR3_PLEWA</name>